<dbReference type="InterPro" id="IPR018188">
    <property type="entry name" value="RNase_T2_His_AS_1"/>
</dbReference>
<feature type="transmembrane region" description="Helical" evidence="8">
    <location>
        <begin position="563"/>
        <end position="589"/>
    </location>
</feature>
<dbReference type="GO" id="GO:0006401">
    <property type="term" value="P:RNA catabolic process"/>
    <property type="evidence" value="ECO:0007669"/>
    <property type="project" value="TreeGrafter"/>
</dbReference>
<feature type="compositionally biased region" description="Polar residues" evidence="7">
    <location>
        <begin position="400"/>
        <end position="409"/>
    </location>
</feature>
<dbReference type="Pfam" id="PF00445">
    <property type="entry name" value="Ribonuclease_T2"/>
    <property type="match status" value="1"/>
</dbReference>
<dbReference type="GO" id="GO:0005576">
    <property type="term" value="C:extracellular region"/>
    <property type="evidence" value="ECO:0007669"/>
    <property type="project" value="TreeGrafter"/>
</dbReference>
<keyword evidence="8" id="KW-1133">Transmembrane helix</keyword>
<dbReference type="PROSITE" id="PS51257">
    <property type="entry name" value="PROKAR_LIPOPROTEIN"/>
    <property type="match status" value="1"/>
</dbReference>
<feature type="signal peptide" evidence="9">
    <location>
        <begin position="1"/>
        <end position="19"/>
    </location>
</feature>
<keyword evidence="3" id="KW-0378">Hydrolase</keyword>
<keyword evidence="8" id="KW-0472">Membrane</keyword>
<dbReference type="InterPro" id="IPR033697">
    <property type="entry name" value="Ribonuclease_T2_eukaryotic"/>
</dbReference>
<evidence type="ECO:0000256" key="9">
    <source>
        <dbReference type="SAM" id="SignalP"/>
    </source>
</evidence>
<dbReference type="EC" id="4.6.1.19" evidence="2"/>
<evidence type="ECO:0000313" key="10">
    <source>
        <dbReference type="EMBL" id="KAF4626510.1"/>
    </source>
</evidence>
<reference evidence="10 11" key="1">
    <citation type="submission" date="2020-03" db="EMBL/GenBank/DDBJ databases">
        <title>Draft Genome Sequence of Cudoniella acicularis.</title>
        <authorList>
            <person name="Buettner E."/>
            <person name="Kellner H."/>
        </authorList>
    </citation>
    <scope>NUCLEOTIDE SEQUENCE [LARGE SCALE GENOMIC DNA]</scope>
    <source>
        <strain evidence="10 11">DSM 108380</strain>
    </source>
</reference>
<dbReference type="Gene3D" id="3.90.730.10">
    <property type="entry name" value="Ribonuclease T2-like"/>
    <property type="match status" value="1"/>
</dbReference>
<dbReference type="InterPro" id="IPR001568">
    <property type="entry name" value="RNase_T2-like"/>
</dbReference>
<dbReference type="PANTHER" id="PTHR11240">
    <property type="entry name" value="RIBONUCLEASE T2"/>
    <property type="match status" value="1"/>
</dbReference>
<evidence type="ECO:0000313" key="11">
    <source>
        <dbReference type="Proteomes" id="UP000566819"/>
    </source>
</evidence>
<dbReference type="CDD" id="cd01061">
    <property type="entry name" value="RNase_T2_euk"/>
    <property type="match status" value="1"/>
</dbReference>
<dbReference type="Proteomes" id="UP000566819">
    <property type="component" value="Unassembled WGS sequence"/>
</dbReference>
<dbReference type="InterPro" id="IPR036430">
    <property type="entry name" value="RNase_T2-like_sf"/>
</dbReference>
<feature type="region of interest" description="Disordered" evidence="7">
    <location>
        <begin position="380"/>
        <end position="438"/>
    </location>
</feature>
<sequence>MRLVATSIVSTALLGVSCASLYPGQSSFNHTCQLQTPYLSCSAQAFPNITDSCCTETYGGLVLSTQYWDTYTGLESSGQVLPKNTWSLHGLWPDFCNGSYTQYCDLNRQYDPFPSPNTTTGTSSGAPVIPYNGPSISTFLAPFGKLDLLTYMNKSVSPLLPLSPRKINKNTRYWINQGGPNGDFWGHEFSKHATCFSTFDLPCYGPMYRQHEEVVDFFETAVFYYQNLPTYGWLSAASIRPSNTTTYTLSDLQTALTKGFGALPYIGCSGPKYNATAQGSGSLDNGATVLSEVWYYYNVFGRVQRGQGVPVAADVNGGSVSSCAKAPGAVNNVLDDIMKTTERLMRKSVLGAIVPLVPISMVVAKPYKPEAGSEKRTYFGEAAPADGTDGANPVGEEPTVDNSAESSSVGEEPPAEEPTGKASKFTEHIGDGDEFMAGPEYPGNNIYYSGYYGDNPVGTRPLGVAPSRPGDRTYHAEYDAQQAQRSEATEEEPNDVSTKQVEGEAVSSETTSAPKRKRIELEAATSEKQEEDEVNDNTRVPKRKHIANFLPAAIPYPSLESKIYFLFISCGILVIFTLIFLLLCLSTVVSTLTQIHMITSLEMAVTAVTMPSMSTQVFVEIITEWSISYITVTVPTAVMLCEPTFSVQMVPNMSSGIQEM</sequence>
<dbReference type="GO" id="GO:0033897">
    <property type="term" value="F:ribonuclease T2 activity"/>
    <property type="evidence" value="ECO:0007669"/>
    <property type="project" value="UniProtKB-EC"/>
</dbReference>
<proteinExistence type="inferred from homology"/>
<protein>
    <recommendedName>
        <fullName evidence="2">ribonuclease T2</fullName>
        <ecNumber evidence="2">4.6.1.19</ecNumber>
    </recommendedName>
</protein>
<dbReference type="InterPro" id="IPR033130">
    <property type="entry name" value="RNase_T2_His_AS_2"/>
</dbReference>
<dbReference type="SUPFAM" id="SSF55895">
    <property type="entry name" value="Ribonuclease Rh-like"/>
    <property type="match status" value="1"/>
</dbReference>
<comment type="caution">
    <text evidence="10">The sequence shown here is derived from an EMBL/GenBank/DDBJ whole genome shotgun (WGS) entry which is preliminary data.</text>
</comment>
<evidence type="ECO:0000256" key="4">
    <source>
        <dbReference type="ARBA" id="ARBA00023157"/>
    </source>
</evidence>
<feature type="region of interest" description="Disordered" evidence="7">
    <location>
        <begin position="478"/>
        <end position="516"/>
    </location>
</feature>
<evidence type="ECO:0000256" key="5">
    <source>
        <dbReference type="PIRSR" id="PIRSR633697-1"/>
    </source>
</evidence>
<keyword evidence="4" id="KW-1015">Disulfide bond</keyword>
<dbReference type="FunFam" id="3.90.730.10:FF:000020">
    <property type="entry name" value="Uncharacterized protein"/>
    <property type="match status" value="1"/>
</dbReference>
<evidence type="ECO:0000256" key="8">
    <source>
        <dbReference type="SAM" id="Phobius"/>
    </source>
</evidence>
<evidence type="ECO:0000256" key="7">
    <source>
        <dbReference type="SAM" id="MobiDB-lite"/>
    </source>
</evidence>
<dbReference type="PANTHER" id="PTHR11240:SF17">
    <property type="entry name" value="RIBONUCLEASE T2"/>
    <property type="match status" value="1"/>
</dbReference>
<evidence type="ECO:0000256" key="6">
    <source>
        <dbReference type="RuleBase" id="RU004328"/>
    </source>
</evidence>
<feature type="active site" evidence="5">
    <location>
        <position position="89"/>
    </location>
</feature>
<dbReference type="PROSITE" id="PS00530">
    <property type="entry name" value="RNASE_T2_1"/>
    <property type="match status" value="1"/>
</dbReference>
<keyword evidence="8" id="KW-0812">Transmembrane</keyword>
<evidence type="ECO:0000256" key="3">
    <source>
        <dbReference type="ARBA" id="ARBA00022759"/>
    </source>
</evidence>
<feature type="active site" evidence="5">
    <location>
        <position position="188"/>
    </location>
</feature>
<evidence type="ECO:0000256" key="1">
    <source>
        <dbReference type="ARBA" id="ARBA00007469"/>
    </source>
</evidence>
<keyword evidence="11" id="KW-1185">Reference proteome</keyword>
<gene>
    <name evidence="10" type="ORF">G7Y89_g11652</name>
</gene>
<accession>A0A8H4RAH0</accession>
<keyword evidence="3" id="KW-0540">Nuclease</keyword>
<dbReference type="PROSITE" id="PS00531">
    <property type="entry name" value="RNASE_T2_2"/>
    <property type="match status" value="1"/>
</dbReference>
<comment type="similarity">
    <text evidence="1 6">Belongs to the RNase T2 family.</text>
</comment>
<feature type="active site" evidence="5">
    <location>
        <position position="192"/>
    </location>
</feature>
<keyword evidence="9" id="KW-0732">Signal</keyword>
<feature type="chain" id="PRO_5034262759" description="ribonuclease T2" evidence="9">
    <location>
        <begin position="20"/>
        <end position="660"/>
    </location>
</feature>
<dbReference type="GO" id="GO:0003723">
    <property type="term" value="F:RNA binding"/>
    <property type="evidence" value="ECO:0007669"/>
    <property type="project" value="InterPro"/>
</dbReference>
<name>A0A8H4RAH0_9HELO</name>
<dbReference type="EMBL" id="JAAMPI010001139">
    <property type="protein sequence ID" value="KAF4626510.1"/>
    <property type="molecule type" value="Genomic_DNA"/>
</dbReference>
<organism evidence="10 11">
    <name type="scientific">Cudoniella acicularis</name>
    <dbReference type="NCBI Taxonomy" id="354080"/>
    <lineage>
        <taxon>Eukaryota</taxon>
        <taxon>Fungi</taxon>
        <taxon>Dikarya</taxon>
        <taxon>Ascomycota</taxon>
        <taxon>Pezizomycotina</taxon>
        <taxon>Leotiomycetes</taxon>
        <taxon>Helotiales</taxon>
        <taxon>Tricladiaceae</taxon>
        <taxon>Cudoniella</taxon>
    </lineage>
</organism>
<evidence type="ECO:0000256" key="2">
    <source>
        <dbReference type="ARBA" id="ARBA00012571"/>
    </source>
</evidence>
<dbReference type="AlphaFoldDB" id="A0A8H4RAH0"/>
<keyword evidence="3" id="KW-0255">Endonuclease</keyword>
<dbReference type="OrthoDB" id="435754at2759"/>